<dbReference type="Pfam" id="PF01638">
    <property type="entry name" value="HxlR"/>
    <property type="match status" value="1"/>
</dbReference>
<dbReference type="Gene3D" id="1.10.10.10">
    <property type="entry name" value="Winged helix-like DNA-binding domain superfamily/Winged helix DNA-binding domain"/>
    <property type="match status" value="1"/>
</dbReference>
<protein>
    <submittedName>
        <fullName evidence="5">HxlR family (HxlR)</fullName>
    </submittedName>
</protein>
<dbReference type="InterPro" id="IPR002577">
    <property type="entry name" value="HTH_HxlR"/>
</dbReference>
<dbReference type="Proteomes" id="UP001314241">
    <property type="component" value="Unassembled WGS sequence"/>
</dbReference>
<dbReference type="PROSITE" id="PS51118">
    <property type="entry name" value="HTH_HXLR"/>
    <property type="match status" value="1"/>
</dbReference>
<evidence type="ECO:0000313" key="5">
    <source>
        <dbReference type="EMBL" id="CAK8053552.1"/>
    </source>
</evidence>
<dbReference type="EMBL" id="CAWVOH010000001">
    <property type="protein sequence ID" value="CAK8053552.1"/>
    <property type="molecule type" value="Genomic_DNA"/>
</dbReference>
<keyword evidence="6" id="KW-1185">Reference proteome</keyword>
<evidence type="ECO:0000259" key="4">
    <source>
        <dbReference type="PROSITE" id="PS51118"/>
    </source>
</evidence>
<dbReference type="SUPFAM" id="SSF46785">
    <property type="entry name" value="Winged helix' DNA-binding domain"/>
    <property type="match status" value="1"/>
</dbReference>
<gene>
    <name evidence="5" type="ORF">R54876_GBNLAHCA_00108</name>
</gene>
<proteinExistence type="predicted"/>
<comment type="caution">
    <text evidence="5">The sequence shown here is derived from an EMBL/GenBank/DDBJ whole genome shotgun (WGS) entry which is preliminary data.</text>
</comment>
<organism evidence="5 6">
    <name type="scientific">Eupransor demetentiae</name>
    <dbReference type="NCBI Taxonomy" id="3109584"/>
    <lineage>
        <taxon>Bacteria</taxon>
        <taxon>Bacillati</taxon>
        <taxon>Bacillota</taxon>
        <taxon>Bacilli</taxon>
        <taxon>Lactobacillales</taxon>
        <taxon>Lactobacillaceae</taxon>
        <taxon>Eupransor</taxon>
    </lineage>
</organism>
<dbReference type="PANTHER" id="PTHR33204">
    <property type="entry name" value="TRANSCRIPTIONAL REGULATOR, MARR FAMILY"/>
    <property type="match status" value="1"/>
</dbReference>
<accession>A0ABM9N330</accession>
<dbReference type="InterPro" id="IPR036390">
    <property type="entry name" value="WH_DNA-bd_sf"/>
</dbReference>
<evidence type="ECO:0000256" key="1">
    <source>
        <dbReference type="ARBA" id="ARBA00023015"/>
    </source>
</evidence>
<evidence type="ECO:0000256" key="2">
    <source>
        <dbReference type="ARBA" id="ARBA00023125"/>
    </source>
</evidence>
<feature type="domain" description="HTH hxlR-type" evidence="4">
    <location>
        <begin position="1"/>
        <end position="81"/>
    </location>
</feature>
<sequence>MRDLLKGMQRYSSLKNSVAGISQKMLTQSLREMEEDGLVERKVYAEVPPKVEYQLSPLGQSMAPIIESMANWGSEYLDQHPEKKKKIQ</sequence>
<evidence type="ECO:0000256" key="3">
    <source>
        <dbReference type="ARBA" id="ARBA00023163"/>
    </source>
</evidence>
<reference evidence="5 6" key="1">
    <citation type="submission" date="2024-01" db="EMBL/GenBank/DDBJ databases">
        <authorList>
            <person name="Botero Cardona J."/>
        </authorList>
    </citation>
    <scope>NUCLEOTIDE SEQUENCE [LARGE SCALE GENOMIC DNA]</scope>
    <source>
        <strain evidence="5 6">LMG 33000</strain>
    </source>
</reference>
<keyword evidence="3" id="KW-0804">Transcription</keyword>
<evidence type="ECO:0000313" key="6">
    <source>
        <dbReference type="Proteomes" id="UP001314241"/>
    </source>
</evidence>
<name>A0ABM9N330_9LACO</name>
<keyword evidence="2" id="KW-0238">DNA-binding</keyword>
<keyword evidence="1" id="KW-0805">Transcription regulation</keyword>
<dbReference type="InterPro" id="IPR036388">
    <property type="entry name" value="WH-like_DNA-bd_sf"/>
</dbReference>